<organism evidence="3 4">
    <name type="scientific">Saccharopolyspora antimicrobica</name>
    <dbReference type="NCBI Taxonomy" id="455193"/>
    <lineage>
        <taxon>Bacteria</taxon>
        <taxon>Bacillati</taxon>
        <taxon>Actinomycetota</taxon>
        <taxon>Actinomycetes</taxon>
        <taxon>Pseudonocardiales</taxon>
        <taxon>Pseudonocardiaceae</taxon>
        <taxon>Saccharopolyspora</taxon>
    </lineage>
</organism>
<dbReference type="Gene3D" id="3.40.50.1820">
    <property type="entry name" value="alpha/beta hydrolase"/>
    <property type="match status" value="1"/>
</dbReference>
<dbReference type="GO" id="GO:0016020">
    <property type="term" value="C:membrane"/>
    <property type="evidence" value="ECO:0007669"/>
    <property type="project" value="TreeGrafter"/>
</dbReference>
<sequence length="281" mass="30622">MGFRDPADAEGFFTAYDAAFARWPVPFEARDLRSAWGTTRVHLCGNPGGTPLVLLPGGGATSAIWAANVEVLGRTHRIHAVDLLGEAGRSAVSGEPVRDLDDLMSWLDDAFDQLGLESADLCGHSYGAWIALHHAVRSTRVRRLALLDPTACFTKWNPRYLLRALPMLLRPNPRRTRDFLRWETAGAGIDATQLELLARAATFQRAKVITGPKPEPSRLAVPTLVVGAAKSKAHDVDRLIAEANRTVPDVRTEVLADVSHHAMPGRHADHLNTLLAGFLAE</sequence>
<dbReference type="AlphaFoldDB" id="A0A1I4QV84"/>
<dbReference type="InterPro" id="IPR029058">
    <property type="entry name" value="AB_hydrolase_fold"/>
</dbReference>
<reference evidence="3 4" key="1">
    <citation type="submission" date="2016-10" db="EMBL/GenBank/DDBJ databases">
        <authorList>
            <person name="de Groot N.N."/>
        </authorList>
    </citation>
    <scope>NUCLEOTIDE SEQUENCE [LARGE SCALE GENOMIC DNA]</scope>
    <source>
        <strain evidence="3 4">CPCC 201259</strain>
    </source>
</reference>
<dbReference type="PANTHER" id="PTHR43798:SF33">
    <property type="entry name" value="HYDROLASE, PUTATIVE (AFU_ORTHOLOGUE AFUA_2G14860)-RELATED"/>
    <property type="match status" value="1"/>
</dbReference>
<accession>A0A1I4QV84</accession>
<dbReference type="STRING" id="455193.SAMN05421805_101267"/>
<feature type="domain" description="AB hydrolase-1" evidence="1">
    <location>
        <begin position="52"/>
        <end position="263"/>
    </location>
</feature>
<gene>
    <name evidence="2" type="ORF">ATL45_6725</name>
    <name evidence="3" type="ORF">SAMN05421805_101267</name>
</gene>
<dbReference type="EMBL" id="FOUP01000001">
    <property type="protein sequence ID" value="SFM43685.1"/>
    <property type="molecule type" value="Genomic_DNA"/>
</dbReference>
<reference evidence="2 5" key="2">
    <citation type="submission" date="2018-10" db="EMBL/GenBank/DDBJ databases">
        <title>Sequencing the genomes of 1000 actinobacteria strains.</title>
        <authorList>
            <person name="Klenk H.-P."/>
        </authorList>
    </citation>
    <scope>NUCLEOTIDE SEQUENCE [LARGE SCALE GENOMIC DNA]</scope>
    <source>
        <strain evidence="2 5">DSM 45119</strain>
    </source>
</reference>
<evidence type="ECO:0000313" key="2">
    <source>
        <dbReference type="EMBL" id="RKT88293.1"/>
    </source>
</evidence>
<dbReference type="InterPro" id="IPR050266">
    <property type="entry name" value="AB_hydrolase_sf"/>
</dbReference>
<protein>
    <submittedName>
        <fullName evidence="3">Pimeloyl-ACP methyl ester carboxylesterase</fullName>
    </submittedName>
</protein>
<dbReference type="Proteomes" id="UP000270697">
    <property type="component" value="Unassembled WGS sequence"/>
</dbReference>
<dbReference type="SUPFAM" id="SSF53474">
    <property type="entry name" value="alpha/beta-Hydrolases"/>
    <property type="match status" value="1"/>
</dbReference>
<dbReference type="GO" id="GO:0003824">
    <property type="term" value="F:catalytic activity"/>
    <property type="evidence" value="ECO:0007669"/>
    <property type="project" value="UniProtKB-ARBA"/>
</dbReference>
<dbReference type="EMBL" id="RBXX01000002">
    <property type="protein sequence ID" value="RKT88293.1"/>
    <property type="molecule type" value="Genomic_DNA"/>
</dbReference>
<evidence type="ECO:0000313" key="4">
    <source>
        <dbReference type="Proteomes" id="UP000199398"/>
    </source>
</evidence>
<evidence type="ECO:0000313" key="5">
    <source>
        <dbReference type="Proteomes" id="UP000270697"/>
    </source>
</evidence>
<dbReference type="Proteomes" id="UP000199398">
    <property type="component" value="Unassembled WGS sequence"/>
</dbReference>
<dbReference type="OrthoDB" id="5513277at2"/>
<evidence type="ECO:0000259" key="1">
    <source>
        <dbReference type="Pfam" id="PF12697"/>
    </source>
</evidence>
<dbReference type="PANTHER" id="PTHR43798">
    <property type="entry name" value="MONOACYLGLYCEROL LIPASE"/>
    <property type="match status" value="1"/>
</dbReference>
<evidence type="ECO:0000313" key="3">
    <source>
        <dbReference type="EMBL" id="SFM43685.1"/>
    </source>
</evidence>
<dbReference type="RefSeq" id="WP_093145810.1">
    <property type="nucleotide sequence ID" value="NZ_FOUP01000001.1"/>
</dbReference>
<name>A0A1I4QV84_9PSEU</name>
<dbReference type="Pfam" id="PF12697">
    <property type="entry name" value="Abhydrolase_6"/>
    <property type="match status" value="1"/>
</dbReference>
<keyword evidence="5" id="KW-1185">Reference proteome</keyword>
<proteinExistence type="predicted"/>
<dbReference type="InterPro" id="IPR000073">
    <property type="entry name" value="AB_hydrolase_1"/>
</dbReference>